<keyword evidence="8" id="KW-1185">Reference proteome</keyword>
<keyword evidence="2" id="KW-0805">Transcription regulation</keyword>
<evidence type="ECO:0000313" key="8">
    <source>
        <dbReference type="Proteomes" id="UP001281410"/>
    </source>
</evidence>
<accession>A0AAE0DZQ7</accession>
<dbReference type="InterPro" id="IPR044837">
    <property type="entry name" value="REM16-like"/>
</dbReference>
<name>A0AAE0DZQ7_9ROSI</name>
<keyword evidence="4" id="KW-0804">Transcription</keyword>
<sequence>MMDVERERVFNAAKVFEPVNPFCRVVLQPSYLYKKGCTMYFPSYFAKRHLMGVSEFIILQTSDGKQRSARCVYRGDSAKLVQGWYEFTLENNLGEGDVCVFEVLRSSDIVLKVTVFRVLESDSQSKRCKIEVPDEEYNRTKKYNRTKVDEFQLSDSLKDMGIYVSRAFINNTAEEKERALAAARLLKPKHPSFMLILRRDNLKYYRVYVPSAFGNKYFSKDSKVIKVQDSGGREWPLQIFWRGWFCINKGAAFYREKNLCEGDICICELIRVNEPLLKVSVFKVNL</sequence>
<evidence type="ECO:0000256" key="2">
    <source>
        <dbReference type="ARBA" id="ARBA00023015"/>
    </source>
</evidence>
<gene>
    <name evidence="7" type="ORF">Dsin_026944</name>
</gene>
<dbReference type="SMART" id="SM01019">
    <property type="entry name" value="B3"/>
    <property type="match status" value="2"/>
</dbReference>
<organism evidence="7 8">
    <name type="scientific">Dipteronia sinensis</name>
    <dbReference type="NCBI Taxonomy" id="43782"/>
    <lineage>
        <taxon>Eukaryota</taxon>
        <taxon>Viridiplantae</taxon>
        <taxon>Streptophyta</taxon>
        <taxon>Embryophyta</taxon>
        <taxon>Tracheophyta</taxon>
        <taxon>Spermatophyta</taxon>
        <taxon>Magnoliopsida</taxon>
        <taxon>eudicotyledons</taxon>
        <taxon>Gunneridae</taxon>
        <taxon>Pentapetalae</taxon>
        <taxon>rosids</taxon>
        <taxon>malvids</taxon>
        <taxon>Sapindales</taxon>
        <taxon>Sapindaceae</taxon>
        <taxon>Hippocastanoideae</taxon>
        <taxon>Acereae</taxon>
        <taxon>Dipteronia</taxon>
    </lineage>
</organism>
<feature type="domain" description="TF-B3" evidence="6">
    <location>
        <begin position="24"/>
        <end position="119"/>
    </location>
</feature>
<dbReference type="InterPro" id="IPR015300">
    <property type="entry name" value="DNA-bd_pseudobarrel_sf"/>
</dbReference>
<dbReference type="InterPro" id="IPR003340">
    <property type="entry name" value="B3_DNA-bd"/>
</dbReference>
<dbReference type="CDD" id="cd10017">
    <property type="entry name" value="B3_DNA"/>
    <property type="match status" value="2"/>
</dbReference>
<evidence type="ECO:0000313" key="7">
    <source>
        <dbReference type="EMBL" id="KAK3195634.1"/>
    </source>
</evidence>
<protein>
    <recommendedName>
        <fullName evidence="6">TF-B3 domain-containing protein</fullName>
    </recommendedName>
</protein>
<dbReference type="AlphaFoldDB" id="A0AAE0DZQ7"/>
<comment type="caution">
    <text evidence="7">The sequence shown here is derived from an EMBL/GenBank/DDBJ whole genome shotgun (WGS) entry which is preliminary data.</text>
</comment>
<keyword evidence="3" id="KW-0238">DNA-binding</keyword>
<evidence type="ECO:0000256" key="3">
    <source>
        <dbReference type="ARBA" id="ARBA00023125"/>
    </source>
</evidence>
<dbReference type="Proteomes" id="UP001281410">
    <property type="component" value="Unassembled WGS sequence"/>
</dbReference>
<dbReference type="GO" id="GO:0005634">
    <property type="term" value="C:nucleus"/>
    <property type="evidence" value="ECO:0007669"/>
    <property type="project" value="UniProtKB-SubCell"/>
</dbReference>
<dbReference type="Pfam" id="PF02362">
    <property type="entry name" value="B3"/>
    <property type="match status" value="2"/>
</dbReference>
<evidence type="ECO:0000256" key="4">
    <source>
        <dbReference type="ARBA" id="ARBA00023163"/>
    </source>
</evidence>
<comment type="subcellular location">
    <subcellularLocation>
        <location evidence="1">Nucleus</location>
    </subcellularLocation>
</comment>
<dbReference type="PROSITE" id="PS50863">
    <property type="entry name" value="B3"/>
    <property type="match status" value="1"/>
</dbReference>
<dbReference type="PANTHER" id="PTHR31391:SF106">
    <property type="entry name" value="B3 DOMAIN-CONTAINING PROTEIN OS01G0723500"/>
    <property type="match status" value="1"/>
</dbReference>
<evidence type="ECO:0000256" key="5">
    <source>
        <dbReference type="ARBA" id="ARBA00023242"/>
    </source>
</evidence>
<proteinExistence type="predicted"/>
<dbReference type="PANTHER" id="PTHR31391">
    <property type="entry name" value="B3 DOMAIN-CONTAINING PROTEIN OS11G0197600-RELATED"/>
    <property type="match status" value="1"/>
</dbReference>
<dbReference type="Gene3D" id="2.40.330.10">
    <property type="entry name" value="DNA-binding pseudobarrel domain"/>
    <property type="match status" value="2"/>
</dbReference>
<keyword evidence="5" id="KW-0539">Nucleus</keyword>
<reference evidence="7" key="1">
    <citation type="journal article" date="2023" name="Plant J.">
        <title>Genome sequences and population genomics provide insights into the demographic history, inbreeding, and mutation load of two 'living fossil' tree species of Dipteronia.</title>
        <authorList>
            <person name="Feng Y."/>
            <person name="Comes H.P."/>
            <person name="Chen J."/>
            <person name="Zhu S."/>
            <person name="Lu R."/>
            <person name="Zhang X."/>
            <person name="Li P."/>
            <person name="Qiu J."/>
            <person name="Olsen K.M."/>
            <person name="Qiu Y."/>
        </authorList>
    </citation>
    <scope>NUCLEOTIDE SEQUENCE</scope>
    <source>
        <strain evidence="7">NBL</strain>
    </source>
</reference>
<evidence type="ECO:0000256" key="1">
    <source>
        <dbReference type="ARBA" id="ARBA00004123"/>
    </source>
</evidence>
<dbReference type="GO" id="GO:0003677">
    <property type="term" value="F:DNA binding"/>
    <property type="evidence" value="ECO:0007669"/>
    <property type="project" value="UniProtKB-KW"/>
</dbReference>
<dbReference type="SUPFAM" id="SSF101936">
    <property type="entry name" value="DNA-binding pseudobarrel domain"/>
    <property type="match status" value="2"/>
</dbReference>
<dbReference type="EMBL" id="JANJYJ010000008">
    <property type="protein sequence ID" value="KAK3195634.1"/>
    <property type="molecule type" value="Genomic_DNA"/>
</dbReference>
<evidence type="ECO:0000259" key="6">
    <source>
        <dbReference type="PROSITE" id="PS50863"/>
    </source>
</evidence>